<evidence type="ECO:0000256" key="1">
    <source>
        <dbReference type="SAM" id="Phobius"/>
    </source>
</evidence>
<keyword evidence="2" id="KW-1185">Reference proteome</keyword>
<evidence type="ECO:0000313" key="4">
    <source>
        <dbReference type="ZFIN" id="ZDB-GENE-071004-24"/>
    </source>
</evidence>
<dbReference type="RefSeq" id="XP_068072289.2">
    <property type="nucleotide sequence ID" value="XM_068216188.2"/>
</dbReference>
<keyword evidence="1" id="KW-1133">Transmembrane helix</keyword>
<dbReference type="RefSeq" id="XP_073792242.1">
    <property type="nucleotide sequence ID" value="XM_073936141.1"/>
</dbReference>
<proteinExistence type="predicted"/>
<dbReference type="Proteomes" id="UP000000437">
    <property type="component" value="Chromosome 22"/>
</dbReference>
<dbReference type="RefSeq" id="XP_073792240.1">
    <property type="nucleotide sequence ID" value="XM_073936139.1"/>
</dbReference>
<keyword evidence="1" id="KW-0812">Transmembrane</keyword>
<dbReference type="AGR" id="ZFIN:ZDB-GENE-071004-24"/>
<keyword evidence="1" id="KW-0472">Membrane</keyword>
<protein>
    <submittedName>
        <fullName evidence="3">Uncharacterized protein isoform X2</fullName>
    </submittedName>
</protein>
<organism evidence="2 3">
    <name type="scientific">Danio rerio</name>
    <name type="common">Zebrafish</name>
    <name type="synonym">Brachydanio rerio</name>
    <dbReference type="NCBI Taxonomy" id="7955"/>
    <lineage>
        <taxon>Eukaryota</taxon>
        <taxon>Metazoa</taxon>
        <taxon>Chordata</taxon>
        <taxon>Craniata</taxon>
        <taxon>Vertebrata</taxon>
        <taxon>Euteleostomi</taxon>
        <taxon>Actinopterygii</taxon>
        <taxon>Neopterygii</taxon>
        <taxon>Teleostei</taxon>
        <taxon>Ostariophysi</taxon>
        <taxon>Cypriniformes</taxon>
        <taxon>Danionidae</taxon>
        <taxon>Danioninae</taxon>
        <taxon>Danio</taxon>
    </lineage>
</organism>
<dbReference type="Gene3D" id="2.60.40.10">
    <property type="entry name" value="Immunoglobulins"/>
    <property type="match status" value="1"/>
</dbReference>
<accession>A0AB32TBA8</accession>
<dbReference type="ZFIN" id="ZDB-GENE-071004-24">
    <property type="gene designation" value="zgc:171699"/>
</dbReference>
<dbReference type="PANTHER" id="PTHR21063:SF4">
    <property type="entry name" value="CD48 ANTIGEN-RELATED"/>
    <property type="match status" value="1"/>
</dbReference>
<gene>
    <name evidence="3 4" type="ORF">zgc:171699</name>
</gene>
<evidence type="ECO:0000313" key="3">
    <source>
        <dbReference type="RefSeq" id="XP_068072289.2"/>
    </source>
</evidence>
<dbReference type="AlphaFoldDB" id="A0AB32TBA8"/>
<dbReference type="PANTHER" id="PTHR21063">
    <property type="entry name" value="LFA-3"/>
    <property type="match status" value="1"/>
</dbReference>
<evidence type="ECO:0000313" key="2">
    <source>
        <dbReference type="Proteomes" id="UP000000437"/>
    </source>
</evidence>
<name>A0AB32TBA8_DANRE</name>
<dbReference type="GeneID" id="100003705"/>
<sequence length="88" mass="10083">MRQVRKTPTPTTINTTPEAAEISTIRDIESRGPEEELKSIIWCVVSALAPLSCGCQPINQVDPTHWWFDCEVPWVYMVFLVQMKCQCQ</sequence>
<reference evidence="3" key="1">
    <citation type="submission" date="2025-08" db="UniProtKB">
        <authorList>
            <consortium name="RefSeq"/>
        </authorList>
    </citation>
    <scope>IDENTIFICATION</scope>
    <source>
        <strain evidence="3">Tuebingen</strain>
        <tissue evidence="3">Fibroblasts and whole tissue</tissue>
    </source>
</reference>
<dbReference type="InterPro" id="IPR013783">
    <property type="entry name" value="Ig-like_fold"/>
</dbReference>